<evidence type="ECO:0008006" key="4">
    <source>
        <dbReference type="Google" id="ProtNLM"/>
    </source>
</evidence>
<dbReference type="HOGENOM" id="CLU_018816_6_0_6"/>
<dbReference type="PANTHER" id="PTHR30438:SF2">
    <property type="entry name" value="MEMBRANE PROTEIN"/>
    <property type="match status" value="1"/>
</dbReference>
<dbReference type="SUPFAM" id="SSF111369">
    <property type="entry name" value="HlyD-like secretion proteins"/>
    <property type="match status" value="1"/>
</dbReference>
<evidence type="ECO:0000256" key="1">
    <source>
        <dbReference type="SAM" id="Phobius"/>
    </source>
</evidence>
<dbReference type="EMBL" id="AYEU01000006">
    <property type="protein sequence ID" value="ESK51106.1"/>
    <property type="molecule type" value="Genomic_DNA"/>
</dbReference>
<organism evidence="2 3">
    <name type="scientific">Acinetobacter brisouii CIP 110357</name>
    <dbReference type="NCBI Taxonomy" id="1341683"/>
    <lineage>
        <taxon>Bacteria</taxon>
        <taxon>Pseudomonadati</taxon>
        <taxon>Pseudomonadota</taxon>
        <taxon>Gammaproteobacteria</taxon>
        <taxon>Moraxellales</taxon>
        <taxon>Moraxellaceae</taxon>
        <taxon>Acinetobacter</taxon>
    </lineage>
</organism>
<evidence type="ECO:0000313" key="2">
    <source>
        <dbReference type="EMBL" id="ESK51106.1"/>
    </source>
</evidence>
<keyword evidence="3" id="KW-1185">Reference proteome</keyword>
<dbReference type="Proteomes" id="UP000018418">
    <property type="component" value="Unassembled WGS sequence"/>
</dbReference>
<protein>
    <recommendedName>
        <fullName evidence="4">Membrane fusion protein biotin-lipoyl like domain-containing protein</fullName>
    </recommendedName>
</protein>
<comment type="caution">
    <text evidence="2">The sequence shown here is derived from an EMBL/GenBank/DDBJ whole genome shotgun (WGS) entry which is preliminary data.</text>
</comment>
<keyword evidence="1" id="KW-1133">Transmembrane helix</keyword>
<dbReference type="STRING" id="396323.VH98_02900"/>
<dbReference type="OrthoDB" id="9778236at2"/>
<name>V2UR69_9GAMM</name>
<dbReference type="Gene3D" id="2.40.50.100">
    <property type="match status" value="1"/>
</dbReference>
<dbReference type="GO" id="GO:0005886">
    <property type="term" value="C:plasma membrane"/>
    <property type="evidence" value="ECO:0007669"/>
    <property type="project" value="TreeGrafter"/>
</dbReference>
<feature type="transmembrane region" description="Helical" evidence="1">
    <location>
        <begin position="5"/>
        <end position="23"/>
    </location>
</feature>
<dbReference type="Gene3D" id="2.40.30.170">
    <property type="match status" value="1"/>
</dbReference>
<keyword evidence="1" id="KW-0812">Transmembrane</keyword>
<dbReference type="PANTHER" id="PTHR30438">
    <property type="entry name" value="36 KDA ANTIGEN-RELATED"/>
    <property type="match status" value="1"/>
</dbReference>
<reference evidence="2 3" key="1">
    <citation type="submission" date="2013-10" db="EMBL/GenBank/DDBJ databases">
        <title>The Genome Sequence of Acinetobacter brisouii CIP 110357.</title>
        <authorList>
            <consortium name="The Broad Institute Genomics Platform"/>
            <consortium name="The Broad Institute Genome Sequencing Center for Infectious Disease"/>
            <person name="Cerqueira G."/>
            <person name="Feldgarden M."/>
            <person name="Courvalin P."/>
            <person name="Grillot-Courvalin C."/>
            <person name="Clermont D."/>
            <person name="Rocha E."/>
            <person name="Yoon E.-J."/>
            <person name="Nemec A."/>
            <person name="Young S.K."/>
            <person name="Zeng Q."/>
            <person name="Gargeya S."/>
            <person name="Fitzgerald M."/>
            <person name="Abouelleil A."/>
            <person name="Alvarado L."/>
            <person name="Berlin A.M."/>
            <person name="Chapman S.B."/>
            <person name="Gainer-Dewar J."/>
            <person name="Goldberg J."/>
            <person name="Gnerre S."/>
            <person name="Griggs A."/>
            <person name="Gujja S."/>
            <person name="Hansen M."/>
            <person name="Howarth C."/>
            <person name="Imamovic A."/>
            <person name="Ireland A."/>
            <person name="Larimer J."/>
            <person name="McCowan C."/>
            <person name="Murphy C."/>
            <person name="Pearson M."/>
            <person name="Poon T.W."/>
            <person name="Priest M."/>
            <person name="Roberts A."/>
            <person name="Saif S."/>
            <person name="Shea T."/>
            <person name="Sykes S."/>
            <person name="Wortman J."/>
            <person name="Nusbaum C."/>
            <person name="Birren B."/>
        </authorList>
    </citation>
    <scope>NUCLEOTIDE SEQUENCE [LARGE SCALE GENOMIC DNA]</scope>
    <source>
        <strain evidence="2 3">CIP 110357</strain>
    </source>
</reference>
<dbReference type="RefSeq" id="WP_004900599.1">
    <property type="nucleotide sequence ID" value="NZ_BBTI01000002.1"/>
</dbReference>
<keyword evidence="1" id="KW-0472">Membrane</keyword>
<dbReference type="AlphaFoldDB" id="V2UR69"/>
<gene>
    <name evidence="2" type="ORF">P255_01612</name>
</gene>
<accession>V2UR69</accession>
<sequence length="324" mass="35366">MLKKVLVVVVIAALIGVAVWVNYKSKNHLPEGFATSNGRLELQRLDVATLYAGRVKQLMVNEGDSVQQNAVLAQLSSEQSNSQVMAAQAGKDRAQETVSRADAEISARRQQEKVAKLDLDNTRQLYQQALVSKAELDRRQAAYEAELAAVKAAQAAKAEAVAAVGQAQAQIQSADSTHEDMLIRAPKAGRVEYRIAEVGNVLAAGSKVVTLLDPSDVSMTVFLPTNTVGKLKVGDEARIVLDGLDAVFPAKIKFIADQAQFTPKYVETADEREKLMYKVKLAIPTEIAIRYNQLLKGGMTGNGYVRLDRQKNWAPQWAIKLPQP</sequence>
<evidence type="ECO:0000313" key="3">
    <source>
        <dbReference type="Proteomes" id="UP000018418"/>
    </source>
</evidence>
<dbReference type="PATRIC" id="fig|1341683.3.peg.1596"/>
<proteinExistence type="predicted"/>